<accession>A0A8S5QVJ2</accession>
<name>A0A8S5QVJ2_9VIRU</name>
<reference evidence="1" key="1">
    <citation type="journal article" date="2021" name="Proc. Natl. Acad. Sci. U.S.A.">
        <title>A Catalog of Tens of Thousands of Viruses from Human Metagenomes Reveals Hidden Associations with Chronic Diseases.</title>
        <authorList>
            <person name="Tisza M.J."/>
            <person name="Buck C.B."/>
        </authorList>
    </citation>
    <scope>NUCLEOTIDE SEQUENCE</scope>
    <source>
        <strain evidence="1">CtfRs3</strain>
    </source>
</reference>
<proteinExistence type="predicted"/>
<protein>
    <recommendedName>
        <fullName evidence="2">Bacteriophage Gp15 protein</fullName>
    </recommendedName>
</protein>
<dbReference type="EMBL" id="BK015736">
    <property type="protein sequence ID" value="DAE22668.1"/>
    <property type="molecule type" value="Genomic_DNA"/>
</dbReference>
<sequence length="134" mass="16289">MQKRQRLDFRRKTQSKLEESWYDLDYDRELIIQSIAKQYNILPSEQENLHYSDWYRLVAGLMHDTPLGQVVRIRSEDNKDIIKNFDRYEKQIRSEWTALRSQKAKETFTEQDKLETARYFERLFKGMFGKAGDK</sequence>
<dbReference type="Pfam" id="PF06854">
    <property type="entry name" value="Phage_Gp15"/>
    <property type="match status" value="1"/>
</dbReference>
<evidence type="ECO:0008006" key="2">
    <source>
        <dbReference type="Google" id="ProtNLM"/>
    </source>
</evidence>
<dbReference type="InterPro" id="IPR009660">
    <property type="entry name" value="Phage_A500_Gp15"/>
</dbReference>
<evidence type="ECO:0000313" key="1">
    <source>
        <dbReference type="EMBL" id="DAE22668.1"/>
    </source>
</evidence>
<organism evidence="1">
    <name type="scientific">Phage sp. ctfRs3</name>
    <dbReference type="NCBI Taxonomy" id="2826751"/>
    <lineage>
        <taxon>Viruses</taxon>
    </lineage>
</organism>